<dbReference type="GO" id="GO:0030313">
    <property type="term" value="C:cell envelope"/>
    <property type="evidence" value="ECO:0007669"/>
    <property type="project" value="UniProtKB-SubCell"/>
</dbReference>
<dbReference type="SUPFAM" id="SSF53850">
    <property type="entry name" value="Periplasmic binding protein-like II"/>
    <property type="match status" value="1"/>
</dbReference>
<dbReference type="PANTHER" id="PTHR43649:SF31">
    <property type="entry name" value="SN-GLYCEROL-3-PHOSPHATE-BINDING PERIPLASMIC PROTEIN UGPB"/>
    <property type="match status" value="1"/>
</dbReference>
<dbReference type="PANTHER" id="PTHR43649">
    <property type="entry name" value="ARABINOSE-BINDING PROTEIN-RELATED"/>
    <property type="match status" value="1"/>
</dbReference>
<evidence type="ECO:0000313" key="7">
    <source>
        <dbReference type="Proteomes" id="UP000217465"/>
    </source>
</evidence>
<comment type="similarity">
    <text evidence="2">Belongs to the bacterial solute-binding protein 1 family.</text>
</comment>
<accession>A0A854WMH1</accession>
<keyword evidence="3" id="KW-0813">Transport</keyword>
<evidence type="ECO:0000256" key="1">
    <source>
        <dbReference type="ARBA" id="ARBA00004196"/>
    </source>
</evidence>
<dbReference type="Proteomes" id="UP000217465">
    <property type="component" value="Unassembled WGS sequence"/>
</dbReference>
<reference evidence="6 7" key="1">
    <citation type="submission" date="2016-06" db="EMBL/GenBank/DDBJ databases">
        <authorList>
            <person name="Haines A.N."/>
            <person name="Council K.R."/>
        </authorList>
    </citation>
    <scope>NUCLEOTIDE SEQUENCE [LARGE SCALE GENOMIC DNA]</scope>
    <source>
        <strain evidence="6 7">SP158-29</strain>
    </source>
</reference>
<dbReference type="Gene3D" id="3.40.190.10">
    <property type="entry name" value="Periplasmic binding protein-like II"/>
    <property type="match status" value="1"/>
</dbReference>
<comment type="subcellular location">
    <subcellularLocation>
        <location evidence="1">Cell envelope</location>
    </subcellularLocation>
</comment>
<sequence>MKKNKLYTISILIILIIFFGGIYKFIFTPKKVTLTLGIQEGSSWGVPQGKENKVIDDAIRRFEKENPGIEIEYESGIRKTDYSDWLSNKLLKGEQPDIFVVPDKNFNLLASIGALKNLDSNIDKNIYPTDYYNVAFDAGKYENSQYALPFESNPMMMCINKDLLEKSGYSIPKKNWSIENFFNIIKSTTKDTNNDGTFDQFGIVGYNWYYATAAYNSNIFTKDKINLNTNQTRKAFNLIEDINTLTGNNKVSVEDFDKGKVVFRPMSMAEYRTYKPYPYHISKYSRFEWTCVPMPSQTSKNQTTQVDTSLFAISARTKHVKQAWKFLKFLSNDKVTQQELMNHSQGVSVLKSTMKSKETQEILQKDNFGSNSLVSTTIDQMMSSGFSTQKFKKYNLVYEEADYLIKNSIEKGTLDFDIENIEKRLNLLLK</sequence>
<dbReference type="AlphaFoldDB" id="A0A854WMH1"/>
<dbReference type="InterPro" id="IPR006059">
    <property type="entry name" value="SBP"/>
</dbReference>
<proteinExistence type="inferred from homology"/>
<evidence type="ECO:0000256" key="5">
    <source>
        <dbReference type="SAM" id="Phobius"/>
    </source>
</evidence>
<evidence type="ECO:0000256" key="3">
    <source>
        <dbReference type="ARBA" id="ARBA00022448"/>
    </source>
</evidence>
<name>A0A854WMH1_9STRE</name>
<keyword evidence="5" id="KW-1133">Transmembrane helix</keyword>
<evidence type="ECO:0000256" key="2">
    <source>
        <dbReference type="ARBA" id="ARBA00008520"/>
    </source>
</evidence>
<dbReference type="RefSeq" id="WP_096633948.1">
    <property type="nucleotide sequence ID" value="NZ_JAYEVX010000002.1"/>
</dbReference>
<keyword evidence="4" id="KW-0732">Signal</keyword>
<dbReference type="Pfam" id="PF01547">
    <property type="entry name" value="SBP_bac_1"/>
    <property type="match status" value="1"/>
</dbReference>
<evidence type="ECO:0000313" key="6">
    <source>
        <dbReference type="EMBL" id="PCH10684.1"/>
    </source>
</evidence>
<gene>
    <name evidence="6" type="primary">yesO</name>
    <name evidence="6" type="ORF">A9Y57_01974</name>
</gene>
<evidence type="ECO:0000256" key="4">
    <source>
        <dbReference type="ARBA" id="ARBA00022729"/>
    </source>
</evidence>
<comment type="caution">
    <text evidence="6">The sequence shown here is derived from an EMBL/GenBank/DDBJ whole genome shotgun (WGS) entry which is preliminary data.</text>
</comment>
<protein>
    <submittedName>
        <fullName evidence="6">Putative ABC transporter substrate-binding protein YesO</fullName>
    </submittedName>
</protein>
<keyword evidence="5" id="KW-0812">Transmembrane</keyword>
<dbReference type="EMBL" id="NSGR01000010">
    <property type="protein sequence ID" value="PCH10684.1"/>
    <property type="molecule type" value="Genomic_DNA"/>
</dbReference>
<organism evidence="6 7">
    <name type="scientific">Streptococcus parauberis</name>
    <dbReference type="NCBI Taxonomy" id="1348"/>
    <lineage>
        <taxon>Bacteria</taxon>
        <taxon>Bacillati</taxon>
        <taxon>Bacillota</taxon>
        <taxon>Bacilli</taxon>
        <taxon>Lactobacillales</taxon>
        <taxon>Streptococcaceae</taxon>
        <taxon>Streptococcus</taxon>
    </lineage>
</organism>
<keyword evidence="5" id="KW-0472">Membrane</keyword>
<dbReference type="InterPro" id="IPR050490">
    <property type="entry name" value="Bact_solute-bd_prot1"/>
</dbReference>
<feature type="transmembrane region" description="Helical" evidence="5">
    <location>
        <begin position="6"/>
        <end position="26"/>
    </location>
</feature>